<feature type="region of interest" description="Disordered" evidence="1">
    <location>
        <begin position="611"/>
        <end position="636"/>
    </location>
</feature>
<reference evidence="2 3" key="1">
    <citation type="submission" date="2020-03" db="EMBL/GenBank/DDBJ databases">
        <title>Metagenomic, metatranscriptomic, and metabolomic analyses revealed the key microbes and metabolic features during the fermentation of ganjang, Korean traditional soy sauce.</title>
        <authorList>
            <person name="Chun B.H."/>
            <person name="Jeon C.O."/>
        </authorList>
    </citation>
    <scope>NUCLEOTIDE SEQUENCE [LARGE SCALE GENOMIC DNA]</scope>
    <source>
        <strain evidence="2 3">KG14</strain>
    </source>
</reference>
<proteinExistence type="predicted"/>
<evidence type="ECO:0000256" key="1">
    <source>
        <dbReference type="SAM" id="MobiDB-lite"/>
    </source>
</evidence>
<dbReference type="EMBL" id="JABEVQ010000006">
    <property type="protein sequence ID" value="NWN92300.1"/>
    <property type="molecule type" value="Genomic_DNA"/>
</dbReference>
<protein>
    <recommendedName>
        <fullName evidence="4">Tail tape measure protein</fullName>
    </recommendedName>
</protein>
<sequence>MASKSLGTLTLDLVARTGGFARGMTKAERESKKWRRQVEKDMRKVGKAARRGLLAVSGAALAGGAALTKMAADGLSAVDSQNKVARSLDGTYNSLSALNIAFDEGGVEGYERSLNRMNRRLGAAETGTGAAAKTVEALNLNLSEFSDMDVDERIAAISDAIRESGASAQQAARYAQDLGFEQEAAAQFFMQGGDAIRAYRKEVDDFGLAVSEIDAVKIEQANDEFAKVGRLIQGVSAQLATQVAPILGAVSQMFVQNAKDAGGIGEATADSFNTVIDAVAEGVNALDELNRKFLTSQNAVDVFALNVRIGLLEVAREIVEIPTNAVNEMIMLINNISGVDVDLLGMSDFGKEIQSTISDTKAEIVELNADLQAELDKPLKGTQFKRLVVEARDAADESAAAFLEAQEKIKGAMGGTSGLPGMGGEGEDEGVQDKLDSRLEALRTHFETEKETILRLYGERDEEITELEEARTATKMEADNLRFQNEREKQEAITALYADEANKREKIEADAQRAISSLQNSTIQNAIGLLNVFAGEHKAFALASIAITKAQAIAEATQNTAVAAMKAMTIDPSGFMAAKVEAMGALNVGIIAATGLAQGYQAVSGGGSVGTGGYSSSGTHPPATQPSDPAFSEDLDDDRRGVQINFHGDVNGLDADQISRSIKDHLDSTDFVLVEPASRNGRALRTG</sequence>
<dbReference type="Proteomes" id="UP000536442">
    <property type="component" value="Unassembled WGS sequence"/>
</dbReference>
<comment type="caution">
    <text evidence="2">The sequence shown here is derived from an EMBL/GenBank/DDBJ whole genome shotgun (WGS) entry which is preliminary data.</text>
</comment>
<evidence type="ECO:0008006" key="4">
    <source>
        <dbReference type="Google" id="ProtNLM"/>
    </source>
</evidence>
<evidence type="ECO:0000313" key="3">
    <source>
        <dbReference type="Proteomes" id="UP000536442"/>
    </source>
</evidence>
<accession>A0A851HU84</accession>
<dbReference type="AlphaFoldDB" id="A0A851HU84"/>
<gene>
    <name evidence="2" type="ORF">HLV39_12440</name>
</gene>
<evidence type="ECO:0000313" key="2">
    <source>
        <dbReference type="EMBL" id="NWN92300.1"/>
    </source>
</evidence>
<keyword evidence="3" id="KW-1185">Reference proteome</keyword>
<organism evidence="2 3">
    <name type="scientific">Marinobacter adhaerens</name>
    <dbReference type="NCBI Taxonomy" id="1033846"/>
    <lineage>
        <taxon>Bacteria</taxon>
        <taxon>Pseudomonadati</taxon>
        <taxon>Pseudomonadota</taxon>
        <taxon>Gammaproteobacteria</taxon>
        <taxon>Pseudomonadales</taxon>
        <taxon>Marinobacteraceae</taxon>
        <taxon>Marinobacter</taxon>
    </lineage>
</organism>
<name>A0A851HU84_9GAMM</name>